<feature type="transmembrane region" description="Helical" evidence="13">
    <location>
        <begin position="886"/>
        <end position="913"/>
    </location>
</feature>
<reference evidence="17" key="1">
    <citation type="submission" date="2021-02" db="EMBL/GenBank/DDBJ databases">
        <authorList>
            <person name="Nowell W R."/>
        </authorList>
    </citation>
    <scope>NUCLEOTIDE SEQUENCE</scope>
</reference>
<dbReference type="FunFam" id="3.40.50.300:FF:000186">
    <property type="entry name" value="ATP-binding cassette sub-family B member 7, mitochondrial"/>
    <property type="match status" value="1"/>
</dbReference>
<sequence>MAKDKVEVRLQKLLNNELSSASNDKKQIISAYESLISILQTSETRKQLHGYHELLFECISQIILTSFNQFFHDEQLRFLLELASNACVLSMAQNQIIDSWLQNIEERTFEKLENYDDDDDDDDDDLYEDTTDGEEQEDEKITKIQDYNKKSNRSVTNQRQQKNVFTDDTFRHGSNSMSSKEKNRSCIKQISNPRDVHIAHSHDNRYDHRNSERNNVNKSSTRKNNNRKSRDNDYTNNLSKGSDNDTNKGRRASSFNNKYGVDLRLYDCYICGEYGHVQYDCPMKQNNSKNFCRNHIRTDIPNKKEHNRSKSPSIITNLTEKDQNRFQQVYNLSSKLINSSETIEERNKTYELFLSLIQQLKKQYEENLSKIFYEKESIFYSLFCHIAQNDFLFTNDQYLKFYQIKHILLPEKNHLLNEDRSIFCRQRILIPLNIITEHIKNVPQIHLTIFNDFQEYIIRSISPISINLFDLIKCLFKSKIHIDIKYIEYFTQKILFDLKKNIFSNEQLNELHIYYDIRMKRFERNHQKQIWKERLILFKNNQLLIDLNQWILEFIEILNTNYNEQIKSDIIVVENAMWYFGVLLMASSGHLNKDQYEYILKTAIQSSLFNSIQKFYFQYYLNHGQAPITIDELNQIKIKLENYNIDNKKLAYEQIKIILDRQKPEFNNEQIEQFSSENNNLTQINDQSRKLEDIIPIIDNHANFQSSSSFLSRARNIIRIFLRKSHAHGSKEPFNVDVPPGSVSTRYVLKAMFGFIWPKTGKQVKIRVLIALTLLLVSKLLNISVPFMFKYLVDELNKGQTLQVDTTQSAIISMITALLIGYGAARAGAALFGELRNAIFANVAHRSIRELAKRVFSHIHNLDLNFHLGRQTGALSKAIDRGTKGISFVLTALVFNIVPTIFEVGLVSGVLWLKFGLSYGAIAFGCIAGYTAYTLAITQWRTKFRVQMNKADNDASNQAIDSLINFETVKYFNNEAHEIERYDKTLSEYETASIKTQTSLAMLNFGQNAIFSLGLTAIMLLAAGGISNGSMTVGDLVAVNGLVFQLSLPLNFLGSVYREVKQSVIDMETMFRLTMVEAAVKDKDKAGKLNIDAENSSIVFNNVTFGYVQGQKILDKLSFTVPSGHKTAIVGGSGSGKSTIVRLLYRFYDPQSGEIRVNDQNIQEVSLTSLRKAIGVVPQDSVLFHDSIFYNVNYGNLKASKEDVYKAAKLAEVHNAILRMPKKYDTIVGERGLKLSGGEKQRISIARALLKDPVILIYDEATAHLDTTTEQAILNSLRKLTKNRTSIVIAHRLSTVTDCDNIIILDQGKVIEQGTHDELLAKQNGHYASIWNSQRTHRKLHEDKKEEVNIDGKQIEKYDKSTNDEPLQK</sequence>
<protein>
    <recommendedName>
        <fullName evidence="8">Iron-sulfur clusters transporter ABCB7, mitochondrial</fullName>
    </recommendedName>
    <alternativeName>
        <fullName evidence="9">ATP-binding cassette sub-family B member 7, mitochondrial</fullName>
    </alternativeName>
</protein>
<dbReference type="GO" id="GO:0016887">
    <property type="term" value="F:ATP hydrolysis activity"/>
    <property type="evidence" value="ECO:0007669"/>
    <property type="project" value="InterPro"/>
</dbReference>
<dbReference type="InterPro" id="IPR003439">
    <property type="entry name" value="ABC_transporter-like_ATP-bd"/>
</dbReference>
<evidence type="ECO:0000256" key="7">
    <source>
        <dbReference type="ARBA" id="ARBA00023136"/>
    </source>
</evidence>
<dbReference type="CDD" id="cd18582">
    <property type="entry name" value="ABC_6TM_ATM1_ABCB7"/>
    <property type="match status" value="1"/>
</dbReference>
<keyword evidence="11" id="KW-0863">Zinc-finger</keyword>
<feature type="region of interest" description="Disordered" evidence="12">
    <location>
        <begin position="1338"/>
        <end position="1369"/>
    </location>
</feature>
<keyword evidence="7 13" id="KW-0472">Membrane</keyword>
<dbReference type="SUPFAM" id="SSF57756">
    <property type="entry name" value="Retrovirus zinc finger-like domains"/>
    <property type="match status" value="1"/>
</dbReference>
<feature type="compositionally biased region" description="Basic and acidic residues" evidence="12">
    <location>
        <begin position="139"/>
        <end position="149"/>
    </location>
</feature>
<dbReference type="InterPro" id="IPR036640">
    <property type="entry name" value="ABC1_TM_sf"/>
</dbReference>
<dbReference type="Proteomes" id="UP000663889">
    <property type="component" value="Unassembled WGS sequence"/>
</dbReference>
<feature type="transmembrane region" description="Helical" evidence="13">
    <location>
        <begin position="1005"/>
        <end position="1026"/>
    </location>
</feature>
<dbReference type="CDD" id="cd03253">
    <property type="entry name" value="ABCC_ATM1_transporter"/>
    <property type="match status" value="1"/>
</dbReference>
<dbReference type="PANTHER" id="PTHR24221">
    <property type="entry name" value="ATP-BINDING CASSETTE SUB-FAMILY B"/>
    <property type="match status" value="1"/>
</dbReference>
<keyword evidence="11" id="KW-0479">Metal-binding</keyword>
<feature type="compositionally biased region" description="Acidic residues" evidence="12">
    <location>
        <begin position="115"/>
        <end position="138"/>
    </location>
</feature>
<dbReference type="SMART" id="SM00382">
    <property type="entry name" value="AAA"/>
    <property type="match status" value="1"/>
</dbReference>
<dbReference type="SUPFAM" id="SSF52540">
    <property type="entry name" value="P-loop containing nucleoside triphosphate hydrolases"/>
    <property type="match status" value="1"/>
</dbReference>
<dbReference type="Gene3D" id="1.20.1560.10">
    <property type="entry name" value="ABC transporter type 1, transmembrane domain"/>
    <property type="match status" value="1"/>
</dbReference>
<evidence type="ECO:0000256" key="11">
    <source>
        <dbReference type="PROSITE-ProRule" id="PRU00047"/>
    </source>
</evidence>
<feature type="compositionally biased region" description="Basic and acidic residues" evidence="12">
    <location>
        <begin position="194"/>
        <end position="212"/>
    </location>
</feature>
<dbReference type="GO" id="GO:0140359">
    <property type="term" value="F:ABC-type transporter activity"/>
    <property type="evidence" value="ECO:0007669"/>
    <property type="project" value="InterPro"/>
</dbReference>
<evidence type="ECO:0000313" key="17">
    <source>
        <dbReference type="EMBL" id="CAF0914322.1"/>
    </source>
</evidence>
<feature type="domain" description="ABC transmembrane type-1" evidence="16">
    <location>
        <begin position="769"/>
        <end position="1062"/>
    </location>
</feature>
<comment type="subcellular location">
    <subcellularLocation>
        <location evidence="1">Mitochondrion inner membrane</location>
        <topology evidence="1">Multi-pass membrane protein</topology>
    </subcellularLocation>
</comment>
<evidence type="ECO:0000256" key="10">
    <source>
        <dbReference type="ARBA" id="ARBA00048046"/>
    </source>
</evidence>
<organism evidence="17 18">
    <name type="scientific">Rotaria sordida</name>
    <dbReference type="NCBI Taxonomy" id="392033"/>
    <lineage>
        <taxon>Eukaryota</taxon>
        <taxon>Metazoa</taxon>
        <taxon>Spiralia</taxon>
        <taxon>Gnathifera</taxon>
        <taxon>Rotifera</taxon>
        <taxon>Eurotatoria</taxon>
        <taxon>Bdelloidea</taxon>
        <taxon>Philodinida</taxon>
        <taxon>Philodinidae</taxon>
        <taxon>Rotaria</taxon>
    </lineage>
</organism>
<dbReference type="PROSITE" id="PS50158">
    <property type="entry name" value="ZF_CCHC"/>
    <property type="match status" value="1"/>
</dbReference>
<keyword evidence="3 13" id="KW-0812">Transmembrane</keyword>
<gene>
    <name evidence="17" type="ORF">SEV965_LOCUS6312</name>
</gene>
<evidence type="ECO:0000256" key="8">
    <source>
        <dbReference type="ARBA" id="ARBA00041016"/>
    </source>
</evidence>
<dbReference type="SMART" id="SM00343">
    <property type="entry name" value="ZnF_C2HC"/>
    <property type="match status" value="1"/>
</dbReference>
<feature type="compositionally biased region" description="Polar residues" evidence="12">
    <location>
        <begin position="153"/>
        <end position="178"/>
    </location>
</feature>
<evidence type="ECO:0000256" key="2">
    <source>
        <dbReference type="ARBA" id="ARBA00022448"/>
    </source>
</evidence>
<evidence type="ECO:0000256" key="13">
    <source>
        <dbReference type="SAM" id="Phobius"/>
    </source>
</evidence>
<evidence type="ECO:0000259" key="15">
    <source>
        <dbReference type="PROSITE" id="PS50893"/>
    </source>
</evidence>
<keyword evidence="11" id="KW-0862">Zinc</keyword>
<dbReference type="GO" id="GO:0005743">
    <property type="term" value="C:mitochondrial inner membrane"/>
    <property type="evidence" value="ECO:0007669"/>
    <property type="project" value="UniProtKB-SubCell"/>
</dbReference>
<dbReference type="InterPro" id="IPR003593">
    <property type="entry name" value="AAA+_ATPase"/>
</dbReference>
<dbReference type="InterPro" id="IPR036875">
    <property type="entry name" value="Znf_CCHC_sf"/>
</dbReference>
<feature type="compositionally biased region" description="Basic and acidic residues" evidence="12">
    <location>
        <begin position="1340"/>
        <end position="1369"/>
    </location>
</feature>
<evidence type="ECO:0000256" key="3">
    <source>
        <dbReference type="ARBA" id="ARBA00022692"/>
    </source>
</evidence>
<dbReference type="SUPFAM" id="SSF90123">
    <property type="entry name" value="ABC transporter transmembrane region"/>
    <property type="match status" value="1"/>
</dbReference>
<dbReference type="Pfam" id="PF00098">
    <property type="entry name" value="zf-CCHC"/>
    <property type="match status" value="1"/>
</dbReference>
<evidence type="ECO:0000313" key="18">
    <source>
        <dbReference type="Proteomes" id="UP000663889"/>
    </source>
</evidence>
<dbReference type="InterPro" id="IPR017871">
    <property type="entry name" value="ABC_transporter-like_CS"/>
</dbReference>
<feature type="transmembrane region" description="Helical" evidence="13">
    <location>
        <begin position="768"/>
        <end position="789"/>
    </location>
</feature>
<name>A0A814AG03_9BILA</name>
<dbReference type="Pfam" id="PF00664">
    <property type="entry name" value="ABC_membrane"/>
    <property type="match status" value="1"/>
</dbReference>
<evidence type="ECO:0000256" key="1">
    <source>
        <dbReference type="ARBA" id="ARBA00004448"/>
    </source>
</evidence>
<evidence type="ECO:0000256" key="9">
    <source>
        <dbReference type="ARBA" id="ARBA00042945"/>
    </source>
</evidence>
<dbReference type="PROSITE" id="PS50929">
    <property type="entry name" value="ABC_TM1F"/>
    <property type="match status" value="1"/>
</dbReference>
<dbReference type="PROSITE" id="PS50893">
    <property type="entry name" value="ABC_TRANSPORTER_2"/>
    <property type="match status" value="1"/>
</dbReference>
<feature type="domain" description="CCHC-type" evidence="14">
    <location>
        <begin position="268"/>
        <end position="282"/>
    </location>
</feature>
<dbReference type="EMBL" id="CAJNOU010000205">
    <property type="protein sequence ID" value="CAF0914322.1"/>
    <property type="molecule type" value="Genomic_DNA"/>
</dbReference>
<dbReference type="InterPro" id="IPR001878">
    <property type="entry name" value="Znf_CCHC"/>
</dbReference>
<evidence type="ECO:0000256" key="5">
    <source>
        <dbReference type="ARBA" id="ARBA00022840"/>
    </source>
</evidence>
<comment type="caution">
    <text evidence="17">The sequence shown here is derived from an EMBL/GenBank/DDBJ whole genome shotgun (WGS) entry which is preliminary data.</text>
</comment>
<dbReference type="GO" id="GO:0006879">
    <property type="term" value="P:intracellular iron ion homeostasis"/>
    <property type="evidence" value="ECO:0007669"/>
    <property type="project" value="TreeGrafter"/>
</dbReference>
<keyword evidence="4" id="KW-0547">Nucleotide-binding</keyword>
<dbReference type="Gene3D" id="4.10.60.10">
    <property type="entry name" value="Zinc finger, CCHC-type"/>
    <property type="match status" value="1"/>
</dbReference>
<keyword evidence="2" id="KW-0813">Transport</keyword>
<feature type="transmembrane region" description="Helical" evidence="13">
    <location>
        <begin position="919"/>
        <end position="940"/>
    </location>
</feature>
<keyword evidence="6 13" id="KW-1133">Transmembrane helix</keyword>
<evidence type="ECO:0000256" key="6">
    <source>
        <dbReference type="ARBA" id="ARBA00022989"/>
    </source>
</evidence>
<feature type="region of interest" description="Disordered" evidence="12">
    <location>
        <begin position="112"/>
        <end position="254"/>
    </location>
</feature>
<dbReference type="InterPro" id="IPR027417">
    <property type="entry name" value="P-loop_NTPase"/>
</dbReference>
<evidence type="ECO:0000256" key="4">
    <source>
        <dbReference type="ARBA" id="ARBA00022741"/>
    </source>
</evidence>
<dbReference type="FunFam" id="1.20.1560.10:FF:000004">
    <property type="entry name" value="ATP-binding cassette sub-family B member 7"/>
    <property type="match status" value="1"/>
</dbReference>
<dbReference type="PROSITE" id="PS00211">
    <property type="entry name" value="ABC_TRANSPORTER_1"/>
    <property type="match status" value="1"/>
</dbReference>
<accession>A0A814AG03</accession>
<evidence type="ECO:0000256" key="12">
    <source>
        <dbReference type="SAM" id="MobiDB-lite"/>
    </source>
</evidence>
<dbReference type="GO" id="GO:0008270">
    <property type="term" value="F:zinc ion binding"/>
    <property type="evidence" value="ECO:0007669"/>
    <property type="project" value="UniProtKB-KW"/>
</dbReference>
<dbReference type="Gene3D" id="3.40.50.300">
    <property type="entry name" value="P-loop containing nucleotide triphosphate hydrolases"/>
    <property type="match status" value="1"/>
</dbReference>
<evidence type="ECO:0000259" key="16">
    <source>
        <dbReference type="PROSITE" id="PS50929"/>
    </source>
</evidence>
<keyword evidence="5" id="KW-0067">ATP-binding</keyword>
<feature type="transmembrane region" description="Helical" evidence="13">
    <location>
        <begin position="809"/>
        <end position="832"/>
    </location>
</feature>
<dbReference type="PANTHER" id="PTHR24221:SF402">
    <property type="entry name" value="IRON-SULFUR CLUSTERS TRANSPORTER ABCB7, MITOCHONDRIAL"/>
    <property type="match status" value="1"/>
</dbReference>
<dbReference type="Pfam" id="PF00005">
    <property type="entry name" value="ABC_tran"/>
    <property type="match status" value="1"/>
</dbReference>
<evidence type="ECO:0000259" key="14">
    <source>
        <dbReference type="PROSITE" id="PS50158"/>
    </source>
</evidence>
<dbReference type="InterPro" id="IPR039421">
    <property type="entry name" value="Type_1_exporter"/>
</dbReference>
<dbReference type="InterPro" id="IPR011527">
    <property type="entry name" value="ABC1_TM_dom"/>
</dbReference>
<feature type="domain" description="ABC transporter" evidence="15">
    <location>
        <begin position="1098"/>
        <end position="1332"/>
    </location>
</feature>
<comment type="catalytic activity">
    <reaction evidence="10">
        <text>(glutathione)4[2Fe(III)-2S] cluster(in) + ATP + H2O = (glutathione)4[2Fe(III)-2S] cluster(out) + ADP + phosphate + H(+)</text>
        <dbReference type="Rhea" id="RHEA:67028"/>
        <dbReference type="ChEBI" id="CHEBI:15377"/>
        <dbReference type="ChEBI" id="CHEBI:15378"/>
        <dbReference type="ChEBI" id="CHEBI:30616"/>
        <dbReference type="ChEBI" id="CHEBI:43474"/>
        <dbReference type="ChEBI" id="CHEBI:167627"/>
        <dbReference type="ChEBI" id="CHEBI:456216"/>
    </reaction>
    <physiologicalReaction direction="left-to-right" evidence="10">
        <dbReference type="Rhea" id="RHEA:67029"/>
    </physiologicalReaction>
</comment>
<proteinExistence type="predicted"/>
<dbReference type="GO" id="GO:0003676">
    <property type="term" value="F:nucleic acid binding"/>
    <property type="evidence" value="ECO:0007669"/>
    <property type="project" value="InterPro"/>
</dbReference>
<dbReference type="GO" id="GO:0005524">
    <property type="term" value="F:ATP binding"/>
    <property type="evidence" value="ECO:0007669"/>
    <property type="project" value="UniProtKB-KW"/>
</dbReference>